<comment type="caution">
    <text evidence="2">The sequence shown here is derived from an EMBL/GenBank/DDBJ whole genome shotgun (WGS) entry which is preliminary data.</text>
</comment>
<dbReference type="Proteomes" id="UP000789572">
    <property type="component" value="Unassembled WGS sequence"/>
</dbReference>
<organism evidence="2 3">
    <name type="scientific">Paraglomus occultum</name>
    <dbReference type="NCBI Taxonomy" id="144539"/>
    <lineage>
        <taxon>Eukaryota</taxon>
        <taxon>Fungi</taxon>
        <taxon>Fungi incertae sedis</taxon>
        <taxon>Mucoromycota</taxon>
        <taxon>Glomeromycotina</taxon>
        <taxon>Glomeromycetes</taxon>
        <taxon>Paraglomerales</taxon>
        <taxon>Paraglomeraceae</taxon>
        <taxon>Paraglomus</taxon>
    </lineage>
</organism>
<feature type="chain" id="PRO_5040281998" evidence="1">
    <location>
        <begin position="17"/>
        <end position="176"/>
    </location>
</feature>
<accession>A0A9N9BMK1</accession>
<evidence type="ECO:0000313" key="2">
    <source>
        <dbReference type="EMBL" id="CAG8569299.1"/>
    </source>
</evidence>
<keyword evidence="3" id="KW-1185">Reference proteome</keyword>
<dbReference type="EMBL" id="CAJVPJ010000984">
    <property type="protein sequence ID" value="CAG8569299.1"/>
    <property type="molecule type" value="Genomic_DNA"/>
</dbReference>
<dbReference type="OrthoDB" id="2422716at2759"/>
<reference evidence="2" key="1">
    <citation type="submission" date="2021-06" db="EMBL/GenBank/DDBJ databases">
        <authorList>
            <person name="Kallberg Y."/>
            <person name="Tangrot J."/>
            <person name="Rosling A."/>
        </authorList>
    </citation>
    <scope>NUCLEOTIDE SEQUENCE</scope>
    <source>
        <strain evidence="2">IA702</strain>
    </source>
</reference>
<feature type="signal peptide" evidence="1">
    <location>
        <begin position="1"/>
        <end position="16"/>
    </location>
</feature>
<proteinExistence type="predicted"/>
<gene>
    <name evidence="2" type="ORF">POCULU_LOCUS5910</name>
</gene>
<evidence type="ECO:0000256" key="1">
    <source>
        <dbReference type="SAM" id="SignalP"/>
    </source>
</evidence>
<sequence>MSIFLMVFSFLQTVGACVTVLNNRHWISKSLSLSWQRAYERSADLIEEIQYEFSCKGYYSTTDRAANIAETFQMPCDSMLIQRFGPQLYHVALFMLLARLVQATSYCQQLIGVITLAYIHHITANDDTLYEYSYDFSYDYVREDEAEFDRRASYYLTRQEMISIPSEMRTGGRITL</sequence>
<keyword evidence="1" id="KW-0732">Signal</keyword>
<dbReference type="AlphaFoldDB" id="A0A9N9BMK1"/>
<name>A0A9N9BMK1_9GLOM</name>
<protein>
    <submittedName>
        <fullName evidence="2">10388_t:CDS:1</fullName>
    </submittedName>
</protein>
<evidence type="ECO:0000313" key="3">
    <source>
        <dbReference type="Proteomes" id="UP000789572"/>
    </source>
</evidence>